<dbReference type="InterPro" id="IPR036942">
    <property type="entry name" value="Beta-barrel_TonB_sf"/>
</dbReference>
<evidence type="ECO:0000259" key="10">
    <source>
        <dbReference type="Pfam" id="PF00593"/>
    </source>
</evidence>
<dbReference type="Pfam" id="PF07715">
    <property type="entry name" value="Plug"/>
    <property type="match status" value="1"/>
</dbReference>
<dbReference type="NCBIfam" id="TIGR04057">
    <property type="entry name" value="SusC_RagA_signa"/>
    <property type="match status" value="1"/>
</dbReference>
<evidence type="ECO:0000256" key="7">
    <source>
        <dbReference type="ARBA" id="ARBA00023237"/>
    </source>
</evidence>
<feature type="domain" description="TonB-dependent receptor-like beta-barrel" evidence="10">
    <location>
        <begin position="461"/>
        <end position="874"/>
    </location>
</feature>
<dbReference type="Gene3D" id="2.170.130.10">
    <property type="entry name" value="TonB-dependent receptor, plug domain"/>
    <property type="match status" value="1"/>
</dbReference>
<evidence type="ECO:0000256" key="5">
    <source>
        <dbReference type="ARBA" id="ARBA00023077"/>
    </source>
</evidence>
<evidence type="ECO:0000256" key="3">
    <source>
        <dbReference type="ARBA" id="ARBA00022452"/>
    </source>
</evidence>
<dbReference type="NCBIfam" id="TIGR04056">
    <property type="entry name" value="OMP_RagA_SusC"/>
    <property type="match status" value="1"/>
</dbReference>
<dbReference type="InterPro" id="IPR000531">
    <property type="entry name" value="Beta-barrel_TonB"/>
</dbReference>
<dbReference type="Proteomes" id="UP000187464">
    <property type="component" value="Chromosome I"/>
</dbReference>
<proteinExistence type="inferred from homology"/>
<evidence type="ECO:0000256" key="8">
    <source>
        <dbReference type="PROSITE-ProRule" id="PRU01360"/>
    </source>
</evidence>
<keyword evidence="3 8" id="KW-1134">Transmembrane beta strand</keyword>
<dbReference type="SUPFAM" id="SSF56935">
    <property type="entry name" value="Porins"/>
    <property type="match status" value="1"/>
</dbReference>
<comment type="similarity">
    <text evidence="8 9">Belongs to the TonB-dependent receptor family.</text>
</comment>
<evidence type="ECO:0000313" key="13">
    <source>
        <dbReference type="Proteomes" id="UP000187464"/>
    </source>
</evidence>
<evidence type="ECO:0000256" key="6">
    <source>
        <dbReference type="ARBA" id="ARBA00023136"/>
    </source>
</evidence>
<dbReference type="STRING" id="1642647.PSM36_1090"/>
<dbReference type="RefSeq" id="WP_019538946.1">
    <property type="nucleotide sequence ID" value="NZ_DAMBAO010000019.1"/>
</dbReference>
<protein>
    <submittedName>
        <fullName evidence="12">SusC/RagA family TonB-linked outer membrane protein</fullName>
    </submittedName>
</protein>
<keyword evidence="2 8" id="KW-0813">Transport</keyword>
<evidence type="ECO:0000259" key="11">
    <source>
        <dbReference type="Pfam" id="PF07715"/>
    </source>
</evidence>
<evidence type="ECO:0000313" key="12">
    <source>
        <dbReference type="EMBL" id="SCD19915.1"/>
    </source>
</evidence>
<keyword evidence="5 9" id="KW-0798">TonB box</keyword>
<dbReference type="EMBL" id="LT605205">
    <property type="protein sequence ID" value="SCD19915.1"/>
    <property type="molecule type" value="Genomic_DNA"/>
</dbReference>
<comment type="subcellular location">
    <subcellularLocation>
        <location evidence="1 8">Cell outer membrane</location>
        <topology evidence="1 8">Multi-pass membrane protein</topology>
    </subcellularLocation>
</comment>
<reference evidence="12 13" key="1">
    <citation type="submission" date="2016-08" db="EMBL/GenBank/DDBJ databases">
        <authorList>
            <person name="Seilhamer J.J."/>
        </authorList>
    </citation>
    <scope>NUCLEOTIDE SEQUENCE [LARGE SCALE GENOMIC DNA]</scope>
    <source>
        <strain evidence="12">M3/6</strain>
    </source>
</reference>
<keyword evidence="6 8" id="KW-0472">Membrane</keyword>
<organism evidence="12 13">
    <name type="scientific">Proteiniphilum saccharofermentans</name>
    <dbReference type="NCBI Taxonomy" id="1642647"/>
    <lineage>
        <taxon>Bacteria</taxon>
        <taxon>Pseudomonadati</taxon>
        <taxon>Bacteroidota</taxon>
        <taxon>Bacteroidia</taxon>
        <taxon>Bacteroidales</taxon>
        <taxon>Dysgonomonadaceae</taxon>
        <taxon>Proteiniphilum</taxon>
    </lineage>
</organism>
<evidence type="ECO:0000256" key="4">
    <source>
        <dbReference type="ARBA" id="ARBA00022692"/>
    </source>
</evidence>
<dbReference type="InterPro" id="IPR037066">
    <property type="entry name" value="Plug_dom_sf"/>
</dbReference>
<dbReference type="InterPro" id="IPR008969">
    <property type="entry name" value="CarboxyPept-like_regulatory"/>
</dbReference>
<keyword evidence="7 8" id="KW-0998">Cell outer membrane</keyword>
<dbReference type="InterPro" id="IPR023996">
    <property type="entry name" value="TonB-dep_OMP_SusC/RagA"/>
</dbReference>
<dbReference type="KEGG" id="psac:PSM36_1090"/>
<dbReference type="InterPro" id="IPR023997">
    <property type="entry name" value="TonB-dep_OMP_SusC/RagA_CS"/>
</dbReference>
<dbReference type="Pfam" id="PF00593">
    <property type="entry name" value="TonB_dep_Rec_b-barrel"/>
    <property type="match status" value="1"/>
</dbReference>
<evidence type="ECO:0000256" key="2">
    <source>
        <dbReference type="ARBA" id="ARBA00022448"/>
    </source>
</evidence>
<dbReference type="PROSITE" id="PS52016">
    <property type="entry name" value="TONB_DEPENDENT_REC_3"/>
    <property type="match status" value="1"/>
</dbReference>
<dbReference type="Pfam" id="PF13715">
    <property type="entry name" value="CarbopepD_reg_2"/>
    <property type="match status" value="1"/>
</dbReference>
<dbReference type="GO" id="GO:0009279">
    <property type="term" value="C:cell outer membrane"/>
    <property type="evidence" value="ECO:0007669"/>
    <property type="project" value="UniProtKB-SubCell"/>
</dbReference>
<evidence type="ECO:0000256" key="9">
    <source>
        <dbReference type="RuleBase" id="RU003357"/>
    </source>
</evidence>
<dbReference type="SUPFAM" id="SSF49464">
    <property type="entry name" value="Carboxypeptidase regulatory domain-like"/>
    <property type="match status" value="1"/>
</dbReference>
<accession>A0A1R3T7J7</accession>
<sequence>MKRKQRADAPGVFSKIVKLLLILILLLNSGVQAKASSDLISQRPERTISGVVTDENGDSVIGATVVVKGTTIGTTTDIDGIFSLRIPSDAKTLQISYVGMMTVELTIGDNSQYNVVMKPDAVLMEDLVVIGYGTRSKKDMSIAVSSVKSDELNERPSAFNIMQGIAGKVAGVTNVSMSGRPGGGSSLRVRGMGSINAGKDPIYVLDGVIGVDPNIINSANVESIDILKDAAATAMYGAQGSNGVVLITTKKGKKGKGSITYDGKMGFGFMNRKLDMLDADEYMEVQRRSYAYSGQTMPHLTTADEKLFYYAKDASGNYQYDENGLLIASPRYNTDWQKEMTRTAITNDHIVSFSSGNDDTSVYSSVAYQNYEGVMKSSEYERFSGTINVNSRIKDWLRVQVVGTVGSQKGNNNDMESSFGQGAIRNMIEMPPIVPVKYEDGTWGRKGDYKFSEEGENPLLLLRDRRDEWKSNFSVFSLNSILDLTRKLTLTVQGDYQQSNRKGMSYAKAGLLDVSENNGGYADISNSDNQKLTSENYFTYTDEYFNGQLSSNFVLGASWYYNRNESSSSGSEQYFDDSFDYHNLSAGTTWHEPRSGMNQNTMNSYYFRMNHSFRDRYLLGVTFRADGASNFGMNNKYGYFPSVSAGWRISEESFFRPLLNVVSQAKLRTSYGVVGNASIPNYRTISQYGNGSTIFNKELTSYVTLSNLGNKDLKWESSRQFNVGLDLSFFNNRLEVIMDYYTKSTQDLLFEKQIPITTGYATTWSNLGEIRNDGFEATITSRNIHTKDFMWVTDLVYSTNKVKTIDINGETIDTGNNTIAREGIDWASYYVYKRLGTWSLAEVEEAARYGKRPGDIKYEDVNGDYKIDEEDRQLMGTGRPKGNLTMVNTFTYKGFSLMVDLNYVYGFKIMSITHSMGENRPLYSNSVKDILKAWTPENQNTMVAALRLPSDPFFGENEKDSYMLHKGDFLRIRNVVLSYSFSPKVLNWLREVNNLSLGVSVENLALFTQYPGYDTEMGAFNTDNGQSIDFYSYPRPTTVTANIKITF</sequence>
<gene>
    <name evidence="12" type="ORF">PSM36_1090</name>
</gene>
<evidence type="ECO:0000256" key="1">
    <source>
        <dbReference type="ARBA" id="ARBA00004571"/>
    </source>
</evidence>
<feature type="domain" description="TonB-dependent receptor plug" evidence="11">
    <location>
        <begin position="137"/>
        <end position="244"/>
    </location>
</feature>
<dbReference type="AlphaFoldDB" id="A0A1R3T7J7"/>
<keyword evidence="4 8" id="KW-0812">Transmembrane</keyword>
<keyword evidence="13" id="KW-1185">Reference proteome</keyword>
<dbReference type="Gene3D" id="2.40.170.20">
    <property type="entry name" value="TonB-dependent receptor, beta-barrel domain"/>
    <property type="match status" value="1"/>
</dbReference>
<dbReference type="InterPro" id="IPR039426">
    <property type="entry name" value="TonB-dep_rcpt-like"/>
</dbReference>
<dbReference type="Gene3D" id="2.60.40.1120">
    <property type="entry name" value="Carboxypeptidase-like, regulatory domain"/>
    <property type="match status" value="1"/>
</dbReference>
<name>A0A1R3T7J7_9BACT</name>
<dbReference type="InterPro" id="IPR012910">
    <property type="entry name" value="Plug_dom"/>
</dbReference>